<dbReference type="InterPro" id="IPR038591">
    <property type="entry name" value="NolW-like_sf"/>
</dbReference>
<dbReference type="NCBIfam" id="TIGR02515">
    <property type="entry name" value="IV_pilus_PilQ"/>
    <property type="match status" value="1"/>
</dbReference>
<feature type="region of interest" description="Disordered" evidence="12">
    <location>
        <begin position="516"/>
        <end position="542"/>
    </location>
</feature>
<evidence type="ECO:0000256" key="2">
    <source>
        <dbReference type="ARBA" id="ARBA00006304"/>
    </source>
</evidence>
<evidence type="ECO:0000256" key="9">
    <source>
        <dbReference type="ARBA" id="ARBA00024678"/>
    </source>
</evidence>
<dbReference type="Pfam" id="PF00263">
    <property type="entry name" value="Secretin"/>
    <property type="match status" value="1"/>
</dbReference>
<feature type="compositionally biased region" description="Pro residues" evidence="12">
    <location>
        <begin position="85"/>
        <end position="95"/>
    </location>
</feature>
<dbReference type="Pfam" id="PF07660">
    <property type="entry name" value="STN"/>
    <property type="match status" value="1"/>
</dbReference>
<reference evidence="15" key="1">
    <citation type="submission" date="2017-01" db="EMBL/GenBank/DDBJ databases">
        <title>Whole-Genome Shotgun Sequencing of Two beta-Proteobacterial Species in Search of the Bulgecin Biosynthetic Cluster.</title>
        <authorList>
            <person name="Horsman M.E."/>
            <person name="Marous D.R."/>
            <person name="Li R."/>
            <person name="Oliver R.A."/>
            <person name="Byun B."/>
            <person name="Emrich S.J."/>
            <person name="Boggess B."/>
            <person name="Townsend C.A."/>
            <person name="Mobashery S."/>
        </authorList>
    </citation>
    <scope>NUCLEOTIDE SEQUENCE [LARGE SCALE GENOMIC DNA]</scope>
    <source>
        <strain evidence="15">ATCC 31433</strain>
    </source>
</reference>
<dbReference type="GO" id="GO:0009279">
    <property type="term" value="C:cell outer membrane"/>
    <property type="evidence" value="ECO:0007669"/>
    <property type="project" value="UniProtKB-SubCell"/>
</dbReference>
<keyword evidence="7" id="KW-0998">Cell outer membrane</keyword>
<dbReference type="Proteomes" id="UP000217994">
    <property type="component" value="Unassembled WGS sequence"/>
</dbReference>
<dbReference type="InterPro" id="IPR005644">
    <property type="entry name" value="NolW-like"/>
</dbReference>
<dbReference type="InterPro" id="IPR001775">
    <property type="entry name" value="GspD/PilQ"/>
</dbReference>
<comment type="subunit">
    <text evidence="10">Homododecamer. Tetramer of trimer.</text>
</comment>
<sequence length="542" mass="57403">MVRSMLRATVVWMGIYAAAASGALPPLPRVWPAAAGRADVPDVPLPQGAFAGMEHAPLPAELPMGLEPAPRAAPATIEATAPVLEGPPIPLPPPVRMSDAARRPGDADDDRRISLNLHGVSLAAAFDAFARFTGLNIIVSEQVRGTVSLRLNHVRWRNAFDTLLDTHGLAMSRRDNVIWITPAVELAARERERFEAHARAADLEPLASRTFVLHYPRAQDVQRLLSGAAGQRLLSKRGAAAADARTNQLFVTDLAPRIAQIAGLIDAIDRPSRQVRIEARIVEGEQGFSRNLGARLALRAQERAAAAADGAAFAAGTRNALDLAARPLGGFEAATAGFTLFAAPLSRVLDVELSALEAQGRGQIVSSPRVVTADRAKAIVEQGAELPYQAKVGNGMSGVQFRRATLKLEVEPQITPDGRVVLDLDVTKDSVGEPTAAGPAIHTKHVQTRVEVEDGGTVAIGGIYEQLRRDDVTRVPLLGKIPVLGALFRHRAQRDQRSELVVFITPTVVGARCDAAGGGEPAAGETGPDAAGPGSTRQPLCQ</sequence>
<dbReference type="InterPro" id="IPR051808">
    <property type="entry name" value="Type_IV_pilus_biogenesis"/>
</dbReference>
<dbReference type="InterPro" id="IPR011662">
    <property type="entry name" value="Secretin/TonB_short_N"/>
</dbReference>
<evidence type="ECO:0000256" key="1">
    <source>
        <dbReference type="ARBA" id="ARBA00004442"/>
    </source>
</evidence>
<evidence type="ECO:0000256" key="12">
    <source>
        <dbReference type="SAM" id="MobiDB-lite"/>
    </source>
</evidence>
<proteinExistence type="inferred from homology"/>
<dbReference type="PANTHER" id="PTHR30604:SF1">
    <property type="entry name" value="DNA UTILIZATION PROTEIN HOFQ"/>
    <property type="match status" value="1"/>
</dbReference>
<dbReference type="GO" id="GO:0009306">
    <property type="term" value="P:protein secretion"/>
    <property type="evidence" value="ECO:0007669"/>
    <property type="project" value="InterPro"/>
</dbReference>
<dbReference type="InterPro" id="IPR013355">
    <property type="entry name" value="Pilus_4_PilQ"/>
</dbReference>
<feature type="domain" description="Secretin/TonB short N-terminal" evidence="14">
    <location>
        <begin position="135"/>
        <end position="183"/>
    </location>
</feature>
<organism evidence="15">
    <name type="scientific">Burkholderia ubonensis subsp. mesacidophila</name>
    <dbReference type="NCBI Taxonomy" id="265293"/>
    <lineage>
        <taxon>Bacteria</taxon>
        <taxon>Pseudomonadati</taxon>
        <taxon>Pseudomonadota</taxon>
        <taxon>Betaproteobacteria</taxon>
        <taxon>Burkholderiales</taxon>
        <taxon>Burkholderiaceae</taxon>
        <taxon>Burkholderia</taxon>
        <taxon>Burkholderia cepacia complex</taxon>
    </lineage>
</organism>
<evidence type="ECO:0000259" key="14">
    <source>
        <dbReference type="SMART" id="SM00965"/>
    </source>
</evidence>
<comment type="subcellular location">
    <subcellularLocation>
        <location evidence="1 11">Cell outer membrane</location>
    </subcellularLocation>
</comment>
<dbReference type="InterPro" id="IPR004846">
    <property type="entry name" value="T2SS/T3SS_dom"/>
</dbReference>
<feature type="chain" id="PRO_5013399742" description="Type IV pilus biogenesis and competence protein PilQ" evidence="13">
    <location>
        <begin position="24"/>
        <end position="542"/>
    </location>
</feature>
<dbReference type="PRINTS" id="PR00811">
    <property type="entry name" value="BCTERIALGSPD"/>
</dbReference>
<comment type="similarity">
    <text evidence="2">Belongs to the bacterial secretin family. PilQ subfamily.</text>
</comment>
<comment type="caution">
    <text evidence="15">The sequence shown here is derived from an EMBL/GenBank/DDBJ whole genome shotgun (WGS) entry which is preliminary data.</text>
</comment>
<evidence type="ECO:0000256" key="7">
    <source>
        <dbReference type="ARBA" id="ARBA00023237"/>
    </source>
</evidence>
<feature type="region of interest" description="Disordered" evidence="12">
    <location>
        <begin position="83"/>
        <end position="107"/>
    </location>
</feature>
<keyword evidence="6" id="KW-0472">Membrane</keyword>
<feature type="signal peptide" evidence="13">
    <location>
        <begin position="1"/>
        <end position="23"/>
    </location>
</feature>
<dbReference type="Gene3D" id="3.30.1370.120">
    <property type="match status" value="1"/>
</dbReference>
<evidence type="ECO:0000256" key="8">
    <source>
        <dbReference type="ARBA" id="ARBA00023287"/>
    </source>
</evidence>
<evidence type="ECO:0000256" key="13">
    <source>
        <dbReference type="SAM" id="SignalP"/>
    </source>
</evidence>
<gene>
    <name evidence="15" type="ORF">BZL54_25080</name>
</gene>
<protein>
    <recommendedName>
        <fullName evidence="3">Type IV pilus biogenesis and competence protein PilQ</fullName>
    </recommendedName>
</protein>
<evidence type="ECO:0000256" key="4">
    <source>
        <dbReference type="ARBA" id="ARBA00022448"/>
    </source>
</evidence>
<keyword evidence="4 11" id="KW-0813">Transport</keyword>
<dbReference type="PANTHER" id="PTHR30604">
    <property type="entry name" value="PROTEIN TRANSPORT PROTEIN HOFQ"/>
    <property type="match status" value="1"/>
</dbReference>
<evidence type="ECO:0000256" key="6">
    <source>
        <dbReference type="ARBA" id="ARBA00023136"/>
    </source>
</evidence>
<accession>A0A2A4FA61</accession>
<dbReference type="Pfam" id="PF03958">
    <property type="entry name" value="Secretin_N"/>
    <property type="match status" value="1"/>
</dbReference>
<feature type="compositionally biased region" description="Low complexity" evidence="12">
    <location>
        <begin position="522"/>
        <end position="534"/>
    </location>
</feature>
<keyword evidence="8" id="KW-0178">Competence</keyword>
<evidence type="ECO:0000313" key="15">
    <source>
        <dbReference type="EMBL" id="PCE29464.1"/>
    </source>
</evidence>
<dbReference type="PROSITE" id="PS00875">
    <property type="entry name" value="T2SP_D"/>
    <property type="match status" value="1"/>
</dbReference>
<keyword evidence="5 13" id="KW-0732">Signal</keyword>
<dbReference type="AlphaFoldDB" id="A0A2A4FA61"/>
<dbReference type="EMBL" id="MTZU01000079">
    <property type="protein sequence ID" value="PCE29464.1"/>
    <property type="molecule type" value="Genomic_DNA"/>
</dbReference>
<comment type="function">
    <text evidence="9">Required for type IV pilus biogenesis and competence. Could function as a pore for exit of the pilus but also as a channel for entry of heme and antimicrobial agents and uptake of transforming DNA.</text>
</comment>
<evidence type="ECO:0000256" key="3">
    <source>
        <dbReference type="ARBA" id="ARBA00014124"/>
    </source>
</evidence>
<evidence type="ECO:0000256" key="5">
    <source>
        <dbReference type="ARBA" id="ARBA00022729"/>
    </source>
</evidence>
<evidence type="ECO:0000256" key="10">
    <source>
        <dbReference type="ARBA" id="ARBA00025897"/>
    </source>
</evidence>
<name>A0A2A4FA61_9BURK</name>
<dbReference type="GO" id="GO:0030420">
    <property type="term" value="P:establishment of competence for transformation"/>
    <property type="evidence" value="ECO:0007669"/>
    <property type="project" value="UniProtKB-KW"/>
</dbReference>
<dbReference type="InterPro" id="IPR004845">
    <property type="entry name" value="T2SS_GspD_CS"/>
</dbReference>
<dbReference type="SMART" id="SM00965">
    <property type="entry name" value="STN"/>
    <property type="match status" value="1"/>
</dbReference>
<dbReference type="Gene3D" id="3.30.1370.130">
    <property type="match status" value="1"/>
</dbReference>
<evidence type="ECO:0000256" key="11">
    <source>
        <dbReference type="RuleBase" id="RU004004"/>
    </source>
</evidence>